<sequence length="81" mass="9044">MGAEYQQDGSVGKHHFPSISIFHGLLKTHFQGPIDSLVLVKDVSIPEHLGQALSGRHRKKLRQACLAKLDKMATREVWEAV</sequence>
<evidence type="ECO:0000313" key="1">
    <source>
        <dbReference type="EMBL" id="MBW0559583.1"/>
    </source>
</evidence>
<dbReference type="EMBL" id="AVOT02068316">
    <property type="protein sequence ID" value="MBW0559583.1"/>
    <property type="molecule type" value="Genomic_DNA"/>
</dbReference>
<protein>
    <submittedName>
        <fullName evidence="1">Uncharacterized protein</fullName>
    </submittedName>
</protein>
<reference evidence="1" key="1">
    <citation type="submission" date="2021-03" db="EMBL/GenBank/DDBJ databases">
        <title>Draft genome sequence of rust myrtle Austropuccinia psidii MF-1, a brazilian biotype.</title>
        <authorList>
            <person name="Quecine M.C."/>
            <person name="Pachon D.M.R."/>
            <person name="Bonatelli M.L."/>
            <person name="Correr F.H."/>
            <person name="Franceschini L.M."/>
            <person name="Leite T.F."/>
            <person name="Margarido G.R.A."/>
            <person name="Almeida C.A."/>
            <person name="Ferrarezi J.A."/>
            <person name="Labate C.A."/>
        </authorList>
    </citation>
    <scope>NUCLEOTIDE SEQUENCE</scope>
    <source>
        <strain evidence="1">MF-1</strain>
    </source>
</reference>
<name>A0A9Q3JAS4_9BASI</name>
<keyword evidence="2" id="KW-1185">Reference proteome</keyword>
<organism evidence="1 2">
    <name type="scientific">Austropuccinia psidii MF-1</name>
    <dbReference type="NCBI Taxonomy" id="1389203"/>
    <lineage>
        <taxon>Eukaryota</taxon>
        <taxon>Fungi</taxon>
        <taxon>Dikarya</taxon>
        <taxon>Basidiomycota</taxon>
        <taxon>Pucciniomycotina</taxon>
        <taxon>Pucciniomycetes</taxon>
        <taxon>Pucciniales</taxon>
        <taxon>Sphaerophragmiaceae</taxon>
        <taxon>Austropuccinia</taxon>
    </lineage>
</organism>
<gene>
    <name evidence="1" type="ORF">O181_099298</name>
</gene>
<comment type="caution">
    <text evidence="1">The sequence shown here is derived from an EMBL/GenBank/DDBJ whole genome shotgun (WGS) entry which is preliminary data.</text>
</comment>
<evidence type="ECO:0000313" key="2">
    <source>
        <dbReference type="Proteomes" id="UP000765509"/>
    </source>
</evidence>
<proteinExistence type="predicted"/>
<accession>A0A9Q3JAS4</accession>
<dbReference type="AlphaFoldDB" id="A0A9Q3JAS4"/>
<dbReference type="Proteomes" id="UP000765509">
    <property type="component" value="Unassembled WGS sequence"/>
</dbReference>